<evidence type="ECO:0000313" key="5">
    <source>
        <dbReference type="EMBL" id="KAF1964863.1"/>
    </source>
</evidence>
<dbReference type="InterPro" id="IPR036864">
    <property type="entry name" value="Zn2-C6_fun-type_DNA-bd_sf"/>
</dbReference>
<dbReference type="PANTHER" id="PTHR37534">
    <property type="entry name" value="TRANSCRIPTIONAL ACTIVATOR PROTEIN UGA3"/>
    <property type="match status" value="1"/>
</dbReference>
<dbReference type="CDD" id="cd00067">
    <property type="entry name" value="GAL4"/>
    <property type="match status" value="1"/>
</dbReference>
<protein>
    <recommendedName>
        <fullName evidence="4">Zn(2)-C6 fungal-type domain-containing protein</fullName>
    </recommendedName>
</protein>
<dbReference type="SMART" id="SM00066">
    <property type="entry name" value="GAL4"/>
    <property type="match status" value="1"/>
</dbReference>
<dbReference type="AlphaFoldDB" id="A0A6A5UI16"/>
<name>A0A6A5UI16_9PLEO</name>
<evidence type="ECO:0000259" key="4">
    <source>
        <dbReference type="PROSITE" id="PS50048"/>
    </source>
</evidence>
<evidence type="ECO:0000256" key="2">
    <source>
        <dbReference type="ARBA" id="ARBA00023242"/>
    </source>
</evidence>
<proteinExistence type="predicted"/>
<keyword evidence="6" id="KW-1185">Reference proteome</keyword>
<sequence length="727" mass="81398">MRSRTGCLTCRHRKLKCDEKKPVCGQCCKANRECVPSSGIVFRHQHNASMNGEDSGDDNSLKGFYAYRNTFDDETIWLDIPRNVTFINTTNPYLDPDFDAMSATSMDSPSSFEPRQVTSWPGHNRFPTAMSTPNSGPLHNPTMRYTPELDALPALDTPSMLQSPPASSVGTPISPPLALAKSHFRPLFHHAVSMTPPPIDPQLGSPLGPIPDQIPRSNSIATSQRTSSCASFISDRDYETAYLLRWFSEGPGYWMDLFDLGTYFSSYVPVKAQDNLLLKYAALTYSAKSLSRISGRKPVMGGSVTRQAQMEMYPDTHLIDWSHKATQYYDIAVSLLLKALKENAMCPSDSDSEAGESCVGMDGASPPKRRRMSSNTPSRLNVDELLAASAILCVYEFLDASVPEWARHLNGAKSLLHIAQERMVPLHLPGSITMVTSANLGVISKARRATFWNIARQDMLAAFINKTRTRLDTEDLSLWRSMGLLIDEDGFIVRSNGTESGYPAGESMMKEDLICNALFWLMGKLVNFMAYADDVSDQGVPAWAGIAQRTLLDYWNRLRRQFQVWYDGLPITFKPSARVDPRPASTFAEPNALFPEIWYSVPMCASAMQYYHMSQIQLYMNKPHESTQGRTTVYERLNSYQSVLAVCQKRSREIVGISLGRPDEAVRIHSVQPLFTAGQCLSDPGERQVVLDLLRGIESDIGWATEYRLLQLTEQWHWEDGDHTVVT</sequence>
<evidence type="ECO:0000256" key="1">
    <source>
        <dbReference type="ARBA" id="ARBA00004123"/>
    </source>
</evidence>
<reference evidence="5" key="1">
    <citation type="journal article" date="2020" name="Stud. Mycol.">
        <title>101 Dothideomycetes genomes: a test case for predicting lifestyles and emergence of pathogens.</title>
        <authorList>
            <person name="Haridas S."/>
            <person name="Albert R."/>
            <person name="Binder M."/>
            <person name="Bloem J."/>
            <person name="Labutti K."/>
            <person name="Salamov A."/>
            <person name="Andreopoulos B."/>
            <person name="Baker S."/>
            <person name="Barry K."/>
            <person name="Bills G."/>
            <person name="Bluhm B."/>
            <person name="Cannon C."/>
            <person name="Castanera R."/>
            <person name="Culley D."/>
            <person name="Daum C."/>
            <person name="Ezra D."/>
            <person name="Gonzalez J."/>
            <person name="Henrissat B."/>
            <person name="Kuo A."/>
            <person name="Liang C."/>
            <person name="Lipzen A."/>
            <person name="Lutzoni F."/>
            <person name="Magnuson J."/>
            <person name="Mondo S."/>
            <person name="Nolan M."/>
            <person name="Ohm R."/>
            <person name="Pangilinan J."/>
            <person name="Park H.-J."/>
            <person name="Ramirez L."/>
            <person name="Alfaro M."/>
            <person name="Sun H."/>
            <person name="Tritt A."/>
            <person name="Yoshinaga Y."/>
            <person name="Zwiers L.-H."/>
            <person name="Turgeon B."/>
            <person name="Goodwin S."/>
            <person name="Spatafora J."/>
            <person name="Crous P."/>
            <person name="Grigoriev I."/>
        </authorList>
    </citation>
    <scope>NUCLEOTIDE SEQUENCE</scope>
    <source>
        <strain evidence="5">CBS 107.79</strain>
    </source>
</reference>
<dbReference type="EMBL" id="ML976775">
    <property type="protein sequence ID" value="KAF1964863.1"/>
    <property type="molecule type" value="Genomic_DNA"/>
</dbReference>
<accession>A0A6A5UI16</accession>
<evidence type="ECO:0000313" key="6">
    <source>
        <dbReference type="Proteomes" id="UP000800036"/>
    </source>
</evidence>
<dbReference type="GO" id="GO:0005634">
    <property type="term" value="C:nucleus"/>
    <property type="evidence" value="ECO:0007669"/>
    <property type="project" value="UniProtKB-SubCell"/>
</dbReference>
<dbReference type="InterPro" id="IPR001138">
    <property type="entry name" value="Zn2Cys6_DnaBD"/>
</dbReference>
<dbReference type="PROSITE" id="PS50048">
    <property type="entry name" value="ZN2_CY6_FUNGAL_2"/>
    <property type="match status" value="1"/>
</dbReference>
<dbReference type="GO" id="GO:0000976">
    <property type="term" value="F:transcription cis-regulatory region binding"/>
    <property type="evidence" value="ECO:0007669"/>
    <property type="project" value="TreeGrafter"/>
</dbReference>
<dbReference type="OrthoDB" id="5418899at2759"/>
<dbReference type="GO" id="GO:0000981">
    <property type="term" value="F:DNA-binding transcription factor activity, RNA polymerase II-specific"/>
    <property type="evidence" value="ECO:0007669"/>
    <property type="project" value="InterPro"/>
</dbReference>
<dbReference type="Pfam" id="PF00172">
    <property type="entry name" value="Zn_clus"/>
    <property type="match status" value="1"/>
</dbReference>
<gene>
    <name evidence="5" type="ORF">BU23DRAFT_546898</name>
</gene>
<evidence type="ECO:0000256" key="3">
    <source>
        <dbReference type="SAM" id="MobiDB-lite"/>
    </source>
</evidence>
<dbReference type="InterPro" id="IPR021858">
    <property type="entry name" value="Fun_TF"/>
</dbReference>
<organism evidence="5 6">
    <name type="scientific">Bimuria novae-zelandiae CBS 107.79</name>
    <dbReference type="NCBI Taxonomy" id="1447943"/>
    <lineage>
        <taxon>Eukaryota</taxon>
        <taxon>Fungi</taxon>
        <taxon>Dikarya</taxon>
        <taxon>Ascomycota</taxon>
        <taxon>Pezizomycotina</taxon>
        <taxon>Dothideomycetes</taxon>
        <taxon>Pleosporomycetidae</taxon>
        <taxon>Pleosporales</taxon>
        <taxon>Massarineae</taxon>
        <taxon>Didymosphaeriaceae</taxon>
        <taxon>Bimuria</taxon>
    </lineage>
</organism>
<feature type="domain" description="Zn(2)-C6 fungal-type" evidence="4">
    <location>
        <begin position="6"/>
        <end position="35"/>
    </location>
</feature>
<dbReference type="Gene3D" id="4.10.240.10">
    <property type="entry name" value="Zn(2)-C6 fungal-type DNA-binding domain"/>
    <property type="match status" value="1"/>
</dbReference>
<dbReference type="GO" id="GO:0008270">
    <property type="term" value="F:zinc ion binding"/>
    <property type="evidence" value="ECO:0007669"/>
    <property type="project" value="InterPro"/>
</dbReference>
<dbReference type="Pfam" id="PF11951">
    <property type="entry name" value="Fungal_trans_2"/>
    <property type="match status" value="1"/>
</dbReference>
<dbReference type="PANTHER" id="PTHR37534:SF9">
    <property type="entry name" value="ZN(II)2CYS6 TRANSCRIPTION FACTOR (EUROFUNG)"/>
    <property type="match status" value="1"/>
</dbReference>
<comment type="subcellular location">
    <subcellularLocation>
        <location evidence="1">Nucleus</location>
    </subcellularLocation>
</comment>
<dbReference type="PROSITE" id="PS00463">
    <property type="entry name" value="ZN2_CY6_FUNGAL_1"/>
    <property type="match status" value="1"/>
</dbReference>
<keyword evidence="2" id="KW-0539">Nucleus</keyword>
<dbReference type="Proteomes" id="UP000800036">
    <property type="component" value="Unassembled WGS sequence"/>
</dbReference>
<feature type="region of interest" description="Disordered" evidence="3">
    <location>
        <begin position="348"/>
        <end position="376"/>
    </location>
</feature>
<dbReference type="SUPFAM" id="SSF57701">
    <property type="entry name" value="Zn2/Cys6 DNA-binding domain"/>
    <property type="match status" value="1"/>
</dbReference>
<dbReference type="GO" id="GO:0045944">
    <property type="term" value="P:positive regulation of transcription by RNA polymerase II"/>
    <property type="evidence" value="ECO:0007669"/>
    <property type="project" value="TreeGrafter"/>
</dbReference>